<protein>
    <submittedName>
        <fullName evidence="2">Uncharacterized protein</fullName>
    </submittedName>
</protein>
<name>A0A9E7FIQ6_9LILI</name>
<dbReference type="AlphaFoldDB" id="A0A9E7FIQ6"/>
<organism evidence="2 3">
    <name type="scientific">Musa troglodytarum</name>
    <name type="common">fe'i banana</name>
    <dbReference type="NCBI Taxonomy" id="320322"/>
    <lineage>
        <taxon>Eukaryota</taxon>
        <taxon>Viridiplantae</taxon>
        <taxon>Streptophyta</taxon>
        <taxon>Embryophyta</taxon>
        <taxon>Tracheophyta</taxon>
        <taxon>Spermatophyta</taxon>
        <taxon>Magnoliopsida</taxon>
        <taxon>Liliopsida</taxon>
        <taxon>Zingiberales</taxon>
        <taxon>Musaceae</taxon>
        <taxon>Musa</taxon>
    </lineage>
</organism>
<keyword evidence="3" id="KW-1185">Reference proteome</keyword>
<evidence type="ECO:0000313" key="3">
    <source>
        <dbReference type="Proteomes" id="UP001055439"/>
    </source>
</evidence>
<feature type="region of interest" description="Disordered" evidence="1">
    <location>
        <begin position="123"/>
        <end position="147"/>
    </location>
</feature>
<accession>A0A9E7FIQ6</accession>
<dbReference type="Proteomes" id="UP001055439">
    <property type="component" value="Chromosome 4"/>
</dbReference>
<reference evidence="2" key="1">
    <citation type="submission" date="2022-05" db="EMBL/GenBank/DDBJ databases">
        <title>The Musa troglodytarum L. genome provides insights into the mechanism of non-climacteric behaviour and enrichment of carotenoids.</title>
        <authorList>
            <person name="Wang J."/>
        </authorList>
    </citation>
    <scope>NUCLEOTIDE SEQUENCE</scope>
    <source>
        <tissue evidence="2">Leaf</tissue>
    </source>
</reference>
<gene>
    <name evidence="2" type="ORF">MUK42_05502</name>
</gene>
<proteinExistence type="predicted"/>
<sequence>MAIIFAGVDSMAMLVNDKYGCFPASLTKYAELARRRVLLEARRLSHALLPALVGERESWFGAAAAATDGGSGGDVSYCIASLHSALVTTEPNSLTVSSSSSKSSYRSSSFSRVCIKEAICCSTPSQSPSAWRRRTSPVASRARTPTN</sequence>
<dbReference type="EMBL" id="CP097506">
    <property type="protein sequence ID" value="URD95842.1"/>
    <property type="molecule type" value="Genomic_DNA"/>
</dbReference>
<evidence type="ECO:0000313" key="2">
    <source>
        <dbReference type="EMBL" id="URD95842.1"/>
    </source>
</evidence>
<evidence type="ECO:0000256" key="1">
    <source>
        <dbReference type="SAM" id="MobiDB-lite"/>
    </source>
</evidence>